<keyword evidence="7 8" id="KW-0067">ATP-binding</keyword>
<keyword evidence="4 8" id="KW-0808">Transferase</keyword>
<dbReference type="InterPro" id="IPR002478">
    <property type="entry name" value="PUA"/>
</dbReference>
<dbReference type="RefSeq" id="WP_041017084.1">
    <property type="nucleotide sequence ID" value="NZ_CCEJ010000003.1"/>
</dbReference>
<sequence length="376" mass="41218">MKKLKRIVVKVGTSTLTQGGSQLSRKFMLGLASQLSKLHENNFEVILVSSGAICAGKELLKNPSVDRTLPKKQMFASIGQVELMLVWKELFGLHEIHVAQILLTRDDISNRKRYLNARDTLNCLLQHRIIPVINENDTVATKEIRVGDNDNLAALVSNLVAADLLILLTDQEGLFTADPRLNSNAKLIPLVKHIDESIMALAKGTSTSLGTGGMLTKIEAAKRASQWGTPTIIASSKVPNILLELVEGKAHGTLFQTEITLQESRKRWLLSEKPQGVIELDEGASDKILHHGASLLPPGIAKVKGPFERGAIVHLIDSKSKLLAVGITNYGKDEIEKIIGVHSKKIEDILGYSYGGEIIHRTNMTRVKSKEEESLS</sequence>
<dbReference type="InterPro" id="IPR001048">
    <property type="entry name" value="Asp/Glu/Uridylate_kinase"/>
</dbReference>
<feature type="binding site" evidence="8">
    <location>
        <begin position="211"/>
        <end position="217"/>
    </location>
    <ligand>
        <name>ATP</name>
        <dbReference type="ChEBI" id="CHEBI:30616"/>
    </ligand>
</feature>
<dbReference type="InterPro" id="IPR015947">
    <property type="entry name" value="PUA-like_sf"/>
</dbReference>
<feature type="binding site" evidence="8">
    <location>
        <position position="10"/>
    </location>
    <ligand>
        <name>ATP</name>
        <dbReference type="ChEBI" id="CHEBI:30616"/>
    </ligand>
</feature>
<dbReference type="CDD" id="cd04242">
    <property type="entry name" value="AAK_G5K_ProB"/>
    <property type="match status" value="1"/>
</dbReference>
<dbReference type="InterPro" id="IPR036974">
    <property type="entry name" value="PUA_sf"/>
</dbReference>
<feature type="domain" description="PUA" evidence="9">
    <location>
        <begin position="276"/>
        <end position="359"/>
    </location>
</feature>
<dbReference type="InterPro" id="IPR001057">
    <property type="entry name" value="Glu/AcGlu_kinase"/>
</dbReference>
<keyword evidence="2 8" id="KW-0028">Amino-acid biosynthesis</keyword>
<evidence type="ECO:0000259" key="9">
    <source>
        <dbReference type="SMART" id="SM00359"/>
    </source>
</evidence>
<dbReference type="GO" id="GO:0005829">
    <property type="term" value="C:cytosol"/>
    <property type="evidence" value="ECO:0007669"/>
    <property type="project" value="TreeGrafter"/>
</dbReference>
<dbReference type="InterPro" id="IPR019797">
    <property type="entry name" value="Glutamate_5-kinase_CS"/>
</dbReference>
<evidence type="ECO:0000256" key="8">
    <source>
        <dbReference type="HAMAP-Rule" id="MF_00456"/>
    </source>
</evidence>
<dbReference type="FunFam" id="3.40.1160.10:FF:000018">
    <property type="entry name" value="Glutamate 5-kinase"/>
    <property type="match status" value="1"/>
</dbReference>
<gene>
    <name evidence="8 10" type="primary">proB</name>
    <name evidence="10" type="ORF">CSEC_0803</name>
</gene>
<dbReference type="Pfam" id="PF00696">
    <property type="entry name" value="AA_kinase"/>
    <property type="match status" value="1"/>
</dbReference>
<dbReference type="OrthoDB" id="9804434at2"/>
<reference evidence="10" key="1">
    <citation type="submission" date="2013-12" db="EMBL/GenBank/DDBJ databases">
        <authorList>
            <person name="Linke B."/>
        </authorList>
    </citation>
    <scope>NUCLEOTIDE SEQUENCE [LARGE SCALE GENOMIC DNA]</scope>
    <source>
        <strain evidence="10">CRIB-18</strain>
    </source>
</reference>
<keyword evidence="6 8" id="KW-0418">Kinase</keyword>
<dbReference type="Gene3D" id="2.30.130.10">
    <property type="entry name" value="PUA domain"/>
    <property type="match status" value="1"/>
</dbReference>
<feature type="binding site" evidence="8">
    <location>
        <position position="137"/>
    </location>
    <ligand>
        <name>substrate</name>
    </ligand>
</feature>
<dbReference type="NCBIfam" id="TIGR01027">
    <property type="entry name" value="proB"/>
    <property type="match status" value="1"/>
</dbReference>
<dbReference type="EC" id="2.7.2.11" evidence="8"/>
<feature type="binding site" evidence="8">
    <location>
        <position position="50"/>
    </location>
    <ligand>
        <name>substrate</name>
    </ligand>
</feature>
<dbReference type="InterPro" id="IPR011529">
    <property type="entry name" value="Glu_5kinase"/>
</dbReference>
<accession>A0A090CYI7</accession>
<comment type="subcellular location">
    <subcellularLocation>
        <location evidence="8">Cytoplasm</location>
    </subcellularLocation>
</comment>
<dbReference type="HAMAP" id="MF_00456">
    <property type="entry name" value="ProB"/>
    <property type="match status" value="1"/>
</dbReference>
<comment type="caution">
    <text evidence="10">The sequence shown here is derived from an EMBL/GenBank/DDBJ whole genome shotgun (WGS) entry which is preliminary data.</text>
</comment>
<evidence type="ECO:0000256" key="1">
    <source>
        <dbReference type="ARBA" id="ARBA00022490"/>
    </source>
</evidence>
<evidence type="ECO:0000313" key="11">
    <source>
        <dbReference type="Proteomes" id="UP000031552"/>
    </source>
</evidence>
<dbReference type="SUPFAM" id="SSF53633">
    <property type="entry name" value="Carbamate kinase-like"/>
    <property type="match status" value="1"/>
</dbReference>
<evidence type="ECO:0000256" key="7">
    <source>
        <dbReference type="ARBA" id="ARBA00022840"/>
    </source>
</evidence>
<evidence type="ECO:0000256" key="2">
    <source>
        <dbReference type="ARBA" id="ARBA00022605"/>
    </source>
</evidence>
<dbReference type="PIRSF" id="PIRSF000729">
    <property type="entry name" value="GK"/>
    <property type="match status" value="1"/>
</dbReference>
<keyword evidence="3 8" id="KW-0641">Proline biosynthesis</keyword>
<protein>
    <recommendedName>
        <fullName evidence="8">Glutamate 5-kinase</fullName>
        <ecNumber evidence="8">2.7.2.11</ecNumber>
    </recommendedName>
    <alternativeName>
        <fullName evidence="8">Gamma-glutamyl kinase</fullName>
        <shortName evidence="8">GK</shortName>
    </alternativeName>
</protein>
<dbReference type="PROSITE" id="PS50890">
    <property type="entry name" value="PUA"/>
    <property type="match status" value="1"/>
</dbReference>
<dbReference type="eggNOG" id="COG0263">
    <property type="taxonomic scope" value="Bacteria"/>
</dbReference>
<dbReference type="GO" id="GO:0005524">
    <property type="term" value="F:ATP binding"/>
    <property type="evidence" value="ECO:0007669"/>
    <property type="project" value="UniProtKB-KW"/>
</dbReference>
<comment type="catalytic activity">
    <reaction evidence="8">
        <text>L-glutamate + ATP = L-glutamyl 5-phosphate + ADP</text>
        <dbReference type="Rhea" id="RHEA:14877"/>
        <dbReference type="ChEBI" id="CHEBI:29985"/>
        <dbReference type="ChEBI" id="CHEBI:30616"/>
        <dbReference type="ChEBI" id="CHEBI:58274"/>
        <dbReference type="ChEBI" id="CHEBI:456216"/>
        <dbReference type="EC" id="2.7.2.11"/>
    </reaction>
</comment>
<evidence type="ECO:0000256" key="5">
    <source>
        <dbReference type="ARBA" id="ARBA00022741"/>
    </source>
</evidence>
<dbReference type="Pfam" id="PF01472">
    <property type="entry name" value="PUA"/>
    <property type="match status" value="1"/>
</dbReference>
<dbReference type="Proteomes" id="UP000031552">
    <property type="component" value="Unassembled WGS sequence"/>
</dbReference>
<dbReference type="PRINTS" id="PR00474">
    <property type="entry name" value="GLU5KINASE"/>
</dbReference>
<dbReference type="STRING" id="1437425.CSEC_0803"/>
<evidence type="ECO:0000256" key="3">
    <source>
        <dbReference type="ARBA" id="ARBA00022650"/>
    </source>
</evidence>
<dbReference type="EMBL" id="CCEJ010000003">
    <property type="protein sequence ID" value="CDR33632.1"/>
    <property type="molecule type" value="Genomic_DNA"/>
</dbReference>
<evidence type="ECO:0000313" key="10">
    <source>
        <dbReference type="EMBL" id="CDR33632.1"/>
    </source>
</evidence>
<dbReference type="InterPro" id="IPR041739">
    <property type="entry name" value="G5K_ProB"/>
</dbReference>
<dbReference type="PANTHER" id="PTHR43654:SF1">
    <property type="entry name" value="ISOPENTENYL PHOSPHATE KINASE"/>
    <property type="match status" value="1"/>
</dbReference>
<evidence type="ECO:0000256" key="6">
    <source>
        <dbReference type="ARBA" id="ARBA00022777"/>
    </source>
</evidence>
<dbReference type="Gene3D" id="3.40.1160.10">
    <property type="entry name" value="Acetylglutamate kinase-like"/>
    <property type="match status" value="1"/>
</dbReference>
<name>A0A090CYI7_9BACT</name>
<dbReference type="SUPFAM" id="SSF88697">
    <property type="entry name" value="PUA domain-like"/>
    <property type="match status" value="1"/>
</dbReference>
<dbReference type="GO" id="GO:0004349">
    <property type="term" value="F:glutamate 5-kinase activity"/>
    <property type="evidence" value="ECO:0007669"/>
    <property type="project" value="UniProtKB-UniRule"/>
</dbReference>
<dbReference type="PROSITE" id="PS00902">
    <property type="entry name" value="GLUTAMATE_5_KINASE"/>
    <property type="match status" value="1"/>
</dbReference>
<dbReference type="CDD" id="cd21157">
    <property type="entry name" value="PUA_G5K"/>
    <property type="match status" value="1"/>
</dbReference>
<proteinExistence type="inferred from homology"/>
<evidence type="ECO:0000256" key="4">
    <source>
        <dbReference type="ARBA" id="ARBA00022679"/>
    </source>
</evidence>
<keyword evidence="11" id="KW-1185">Reference proteome</keyword>
<dbReference type="UniPathway" id="UPA00098">
    <property type="reaction ID" value="UER00359"/>
</dbReference>
<keyword evidence="1 8" id="KW-0963">Cytoplasm</keyword>
<feature type="binding site" evidence="8">
    <location>
        <begin position="169"/>
        <end position="170"/>
    </location>
    <ligand>
        <name>ATP</name>
        <dbReference type="ChEBI" id="CHEBI:30616"/>
    </ligand>
</feature>
<dbReference type="GO" id="GO:0003723">
    <property type="term" value="F:RNA binding"/>
    <property type="evidence" value="ECO:0007669"/>
    <property type="project" value="InterPro"/>
</dbReference>
<organism evidence="10 11">
    <name type="scientific">Candidatus Criblamydia sequanensis CRIB-18</name>
    <dbReference type="NCBI Taxonomy" id="1437425"/>
    <lineage>
        <taxon>Bacteria</taxon>
        <taxon>Pseudomonadati</taxon>
        <taxon>Chlamydiota</taxon>
        <taxon>Chlamydiia</taxon>
        <taxon>Parachlamydiales</taxon>
        <taxon>Candidatus Criblamydiaceae</taxon>
        <taxon>Candidatus Criblamydia</taxon>
    </lineage>
</organism>
<dbReference type="PANTHER" id="PTHR43654">
    <property type="entry name" value="GLUTAMATE 5-KINASE"/>
    <property type="match status" value="1"/>
</dbReference>
<reference evidence="10" key="2">
    <citation type="submission" date="2014-09" db="EMBL/GenBank/DDBJ databases">
        <title>Criblamydia sequanensis harbors a mega-plasmid encoding arsenite resistance.</title>
        <authorList>
            <person name="Bertelli C."/>
            <person name="Goesmann A."/>
            <person name="Greub G."/>
        </authorList>
    </citation>
    <scope>NUCLEOTIDE SEQUENCE [LARGE SCALE GENOMIC DNA]</scope>
    <source>
        <strain evidence="10">CRIB-18</strain>
    </source>
</reference>
<comment type="pathway">
    <text evidence="8">Amino-acid biosynthesis; L-proline biosynthesis; L-glutamate 5-semialdehyde from L-glutamate: step 1/2.</text>
</comment>
<comment type="similarity">
    <text evidence="8">Belongs to the glutamate 5-kinase family.</text>
</comment>
<dbReference type="InterPro" id="IPR036393">
    <property type="entry name" value="AceGlu_kinase-like_sf"/>
</dbReference>
<dbReference type="InterPro" id="IPR005715">
    <property type="entry name" value="Glu_5kinase/COase_Synthase"/>
</dbReference>
<comment type="function">
    <text evidence="8">Catalyzes the transfer of a phosphate group to glutamate to form L-glutamate 5-phosphate.</text>
</comment>
<dbReference type="GO" id="GO:0055129">
    <property type="term" value="P:L-proline biosynthetic process"/>
    <property type="evidence" value="ECO:0007669"/>
    <property type="project" value="UniProtKB-UniRule"/>
</dbReference>
<feature type="binding site" evidence="8">
    <location>
        <position position="149"/>
    </location>
    <ligand>
        <name>substrate</name>
    </ligand>
</feature>
<keyword evidence="5 8" id="KW-0547">Nucleotide-binding</keyword>
<dbReference type="SMART" id="SM00359">
    <property type="entry name" value="PUA"/>
    <property type="match status" value="1"/>
</dbReference>
<dbReference type="AlphaFoldDB" id="A0A090CYI7"/>